<name>A0A0N0PBI1_PAPMA</name>
<dbReference type="Proteomes" id="UP000053240">
    <property type="component" value="Unassembled WGS sequence"/>
</dbReference>
<proteinExistence type="predicted"/>
<gene>
    <name evidence="1" type="ORF">RR48_02939</name>
</gene>
<dbReference type="InParanoid" id="A0A0N0PBI1"/>
<dbReference type="AlphaFoldDB" id="A0A0N0PBI1"/>
<organism evidence="1 2">
    <name type="scientific">Papilio machaon</name>
    <name type="common">Old World swallowtail butterfly</name>
    <dbReference type="NCBI Taxonomy" id="76193"/>
    <lineage>
        <taxon>Eukaryota</taxon>
        <taxon>Metazoa</taxon>
        <taxon>Ecdysozoa</taxon>
        <taxon>Arthropoda</taxon>
        <taxon>Hexapoda</taxon>
        <taxon>Insecta</taxon>
        <taxon>Pterygota</taxon>
        <taxon>Neoptera</taxon>
        <taxon>Endopterygota</taxon>
        <taxon>Lepidoptera</taxon>
        <taxon>Glossata</taxon>
        <taxon>Ditrysia</taxon>
        <taxon>Papilionoidea</taxon>
        <taxon>Papilionidae</taxon>
        <taxon>Papilioninae</taxon>
        <taxon>Papilio</taxon>
    </lineage>
</organism>
<accession>A0A0N0PBI1</accession>
<protein>
    <submittedName>
        <fullName evidence="1">Uncharacterized protein</fullName>
    </submittedName>
</protein>
<keyword evidence="2" id="KW-1185">Reference proteome</keyword>
<evidence type="ECO:0000313" key="2">
    <source>
        <dbReference type="Proteomes" id="UP000053240"/>
    </source>
</evidence>
<evidence type="ECO:0000313" key="1">
    <source>
        <dbReference type="EMBL" id="KPJ10671.1"/>
    </source>
</evidence>
<sequence>MAAGGGRETLVERLSCDGTRAVLTPALCGCAAVARADTAVRLCCGVYELCVSVSVDRELLPRRSSQLD</sequence>
<dbReference type="EMBL" id="KQ460938">
    <property type="protein sequence ID" value="KPJ10671.1"/>
    <property type="molecule type" value="Genomic_DNA"/>
</dbReference>
<reference evidence="1 2" key="1">
    <citation type="journal article" date="2015" name="Nat. Commun.">
        <title>Outbred genome sequencing and CRISPR/Cas9 gene editing in butterflies.</title>
        <authorList>
            <person name="Li X."/>
            <person name="Fan D."/>
            <person name="Zhang W."/>
            <person name="Liu G."/>
            <person name="Zhang L."/>
            <person name="Zhao L."/>
            <person name="Fang X."/>
            <person name="Chen L."/>
            <person name="Dong Y."/>
            <person name="Chen Y."/>
            <person name="Ding Y."/>
            <person name="Zhao R."/>
            <person name="Feng M."/>
            <person name="Zhu Y."/>
            <person name="Feng Y."/>
            <person name="Jiang X."/>
            <person name="Zhu D."/>
            <person name="Xiang H."/>
            <person name="Feng X."/>
            <person name="Li S."/>
            <person name="Wang J."/>
            <person name="Zhang G."/>
            <person name="Kronforst M.R."/>
            <person name="Wang W."/>
        </authorList>
    </citation>
    <scope>NUCLEOTIDE SEQUENCE [LARGE SCALE GENOMIC DNA]</scope>
    <source>
        <strain evidence="1">Ya'a_city_454_Pm</strain>
        <tissue evidence="1">Whole body</tissue>
    </source>
</reference>